<dbReference type="AlphaFoldDB" id="A0A1X0QFE3"/>
<protein>
    <submittedName>
        <fullName evidence="1">Uncharacterized protein</fullName>
    </submittedName>
</protein>
<comment type="caution">
    <text evidence="1">The sequence shown here is derived from an EMBL/GenBank/DDBJ whole genome shotgun (WGS) entry which is preliminary data.</text>
</comment>
<reference evidence="1 2" key="1">
    <citation type="journal article" date="2017" name="Environ. Microbiol.">
        <title>Decay of the glycolytic pathway and adaptation to intranuclear parasitism within Enterocytozoonidae microsporidia.</title>
        <authorList>
            <person name="Wiredu Boakye D."/>
            <person name="Jaroenlak P."/>
            <person name="Prachumwat A."/>
            <person name="Williams T.A."/>
            <person name="Bateman K.S."/>
            <person name="Itsathitphaisarn O."/>
            <person name="Sritunyalucksana K."/>
            <person name="Paszkiewicz K.H."/>
            <person name="Moore K.A."/>
            <person name="Stentiford G.D."/>
            <person name="Williams B.A."/>
        </authorList>
    </citation>
    <scope>NUCLEOTIDE SEQUENCE [LARGE SCALE GENOMIC DNA]</scope>
    <source>
        <strain evidence="2">canceri</strain>
    </source>
</reference>
<dbReference type="EMBL" id="LTAI01000751">
    <property type="protein sequence ID" value="ORD98374.1"/>
    <property type="molecule type" value="Genomic_DNA"/>
</dbReference>
<evidence type="ECO:0000313" key="2">
    <source>
        <dbReference type="Proteomes" id="UP000192501"/>
    </source>
</evidence>
<name>A0A1X0QFE3_9MICR</name>
<sequence>MEKNRENTLENYQKEYCYKGKYSEIFKAGDRVWYSTPNQAKNSLSPKWDKKAVIFSTGYNYSNIQLEEGSIKTTSNRNL</sequence>
<organism evidence="1 2">
    <name type="scientific">Hepatospora eriocheir</name>
    <dbReference type="NCBI Taxonomy" id="1081669"/>
    <lineage>
        <taxon>Eukaryota</taxon>
        <taxon>Fungi</taxon>
        <taxon>Fungi incertae sedis</taxon>
        <taxon>Microsporidia</taxon>
        <taxon>Hepatosporidae</taxon>
        <taxon>Hepatospora</taxon>
    </lineage>
</organism>
<evidence type="ECO:0000313" key="1">
    <source>
        <dbReference type="EMBL" id="ORD98374.1"/>
    </source>
</evidence>
<accession>A0A1X0QFE3</accession>
<gene>
    <name evidence="1" type="ORF">A0H76_2629</name>
</gene>
<dbReference type="VEuPathDB" id="MicrosporidiaDB:A0H76_2629"/>
<proteinExistence type="predicted"/>
<dbReference type="Proteomes" id="UP000192501">
    <property type="component" value="Unassembled WGS sequence"/>
</dbReference>